<keyword evidence="3 6" id="KW-0812">Transmembrane</keyword>
<evidence type="ECO:0000313" key="9">
    <source>
        <dbReference type="Proteomes" id="UP000001989"/>
    </source>
</evidence>
<dbReference type="InterPro" id="IPR050638">
    <property type="entry name" value="AA-Vitamin_Transporters"/>
</dbReference>
<dbReference type="Pfam" id="PF00892">
    <property type="entry name" value="EamA"/>
    <property type="match status" value="2"/>
</dbReference>
<organism evidence="8 9">
    <name type="scientific">Rhizorhabdus wittichii (strain DSM 6014 / CCUG 31198 / JCM 15750 / NBRC 105917 / EY 4224 / RW1)</name>
    <name type="common">Sphingomonas wittichii</name>
    <dbReference type="NCBI Taxonomy" id="392499"/>
    <lineage>
        <taxon>Bacteria</taxon>
        <taxon>Pseudomonadati</taxon>
        <taxon>Pseudomonadota</taxon>
        <taxon>Alphaproteobacteria</taxon>
        <taxon>Sphingomonadales</taxon>
        <taxon>Sphingomonadaceae</taxon>
        <taxon>Rhizorhabdus</taxon>
    </lineage>
</organism>
<keyword evidence="2" id="KW-1003">Cell membrane</keyword>
<dbReference type="GO" id="GO:0005886">
    <property type="term" value="C:plasma membrane"/>
    <property type="evidence" value="ECO:0007669"/>
    <property type="project" value="UniProtKB-SubCell"/>
</dbReference>
<evidence type="ECO:0000256" key="4">
    <source>
        <dbReference type="ARBA" id="ARBA00022989"/>
    </source>
</evidence>
<feature type="transmembrane region" description="Helical" evidence="6">
    <location>
        <begin position="45"/>
        <end position="66"/>
    </location>
</feature>
<feature type="transmembrane region" description="Helical" evidence="6">
    <location>
        <begin position="135"/>
        <end position="153"/>
    </location>
</feature>
<feature type="domain" description="EamA" evidence="7">
    <location>
        <begin position="166"/>
        <end position="300"/>
    </location>
</feature>
<feature type="transmembrane region" description="Helical" evidence="6">
    <location>
        <begin position="195"/>
        <end position="214"/>
    </location>
</feature>
<accession>A0A9J9H8I5</accession>
<dbReference type="KEGG" id="swi:Swit_0562"/>
<reference evidence="8 9" key="1">
    <citation type="journal article" date="2010" name="J. Bacteriol.">
        <title>Genome sequence of the dioxin-mineralizing bacterium Sphingomonas wittichii RW1.</title>
        <authorList>
            <person name="Miller T.R."/>
            <person name="Delcher A.L."/>
            <person name="Salzberg S.L."/>
            <person name="Saunders E."/>
            <person name="Detter J.C."/>
            <person name="Halden R.U."/>
        </authorList>
    </citation>
    <scope>NUCLEOTIDE SEQUENCE [LARGE SCALE GENOMIC DNA]</scope>
    <source>
        <strain evidence="9">DSM 6014 / CCUG 31198 / JCM 15750 / NBRC 105917 / EY 4224 / RW1</strain>
    </source>
</reference>
<feature type="transmembrane region" description="Helical" evidence="6">
    <location>
        <begin position="78"/>
        <end position="97"/>
    </location>
</feature>
<feature type="transmembrane region" description="Helical" evidence="6">
    <location>
        <begin position="257"/>
        <end position="277"/>
    </location>
</feature>
<dbReference type="InterPro" id="IPR000620">
    <property type="entry name" value="EamA_dom"/>
</dbReference>
<feature type="transmembrane region" description="Helical" evidence="6">
    <location>
        <begin position="109"/>
        <end position="128"/>
    </location>
</feature>
<evidence type="ECO:0000256" key="1">
    <source>
        <dbReference type="ARBA" id="ARBA00004651"/>
    </source>
</evidence>
<dbReference type="PANTHER" id="PTHR32322:SF18">
    <property type="entry name" value="S-ADENOSYLMETHIONINE_S-ADENOSYLHOMOCYSTEINE TRANSPORTER"/>
    <property type="match status" value="1"/>
</dbReference>
<feature type="transmembrane region" description="Helical" evidence="6">
    <location>
        <begin position="159"/>
        <end position="183"/>
    </location>
</feature>
<evidence type="ECO:0000256" key="3">
    <source>
        <dbReference type="ARBA" id="ARBA00022692"/>
    </source>
</evidence>
<feature type="domain" description="EamA" evidence="7">
    <location>
        <begin position="14"/>
        <end position="152"/>
    </location>
</feature>
<name>A0A9J9H8I5_RHIWR</name>
<gene>
    <name evidence="8" type="ordered locus">Swit_0562</name>
</gene>
<keyword evidence="9" id="KW-1185">Reference proteome</keyword>
<dbReference type="EMBL" id="CP000699">
    <property type="protein sequence ID" value="ABQ66930.1"/>
    <property type="molecule type" value="Genomic_DNA"/>
</dbReference>
<feature type="transmembrane region" description="Helical" evidence="6">
    <location>
        <begin position="226"/>
        <end position="245"/>
    </location>
</feature>
<dbReference type="Proteomes" id="UP000001989">
    <property type="component" value="Chromosome"/>
</dbReference>
<sequence length="328" mass="34591">MSQATAHTARWRLIGFLLSAVGSMLFAIKGVLIKLIYVYQIDTTALLAVRMMLSLPVFFGVGLLEWRRRPAAQRPDARSVGLAALVGILGYHVSSWLDFAGLQSVEAQAERLILFTYPFLVILFGRLIFGHRLRFHALAGAGLSYAGLLVMFGSDPARLTPAMIGGAGMILAAAGTFALYQLFARELILRCGPALFTAIAMSAAGLSVIAHFALTHGIALPSAPPRAWALMIGLAVFSTIVPTFMMSAGTARIGAQGTAIISTISPVVTIALAIVVLGEPFGIGEAAGTLLVIGGVGLFTWIESRPGRRRSKSVMPAEAGISGEGRRG</sequence>
<evidence type="ECO:0000313" key="8">
    <source>
        <dbReference type="EMBL" id="ABQ66930.1"/>
    </source>
</evidence>
<dbReference type="SUPFAM" id="SSF103481">
    <property type="entry name" value="Multidrug resistance efflux transporter EmrE"/>
    <property type="match status" value="2"/>
</dbReference>
<dbReference type="PANTHER" id="PTHR32322">
    <property type="entry name" value="INNER MEMBRANE TRANSPORTER"/>
    <property type="match status" value="1"/>
</dbReference>
<keyword evidence="5 6" id="KW-0472">Membrane</keyword>
<comment type="subcellular location">
    <subcellularLocation>
        <location evidence="1">Cell membrane</location>
        <topology evidence="1">Multi-pass membrane protein</topology>
    </subcellularLocation>
</comment>
<dbReference type="AlphaFoldDB" id="A0A9J9H8I5"/>
<feature type="transmembrane region" description="Helical" evidence="6">
    <location>
        <begin position="283"/>
        <end position="302"/>
    </location>
</feature>
<feature type="transmembrane region" description="Helical" evidence="6">
    <location>
        <begin position="12"/>
        <end position="39"/>
    </location>
</feature>
<dbReference type="InterPro" id="IPR037185">
    <property type="entry name" value="EmrE-like"/>
</dbReference>
<evidence type="ECO:0000259" key="7">
    <source>
        <dbReference type="Pfam" id="PF00892"/>
    </source>
</evidence>
<keyword evidence="4 6" id="KW-1133">Transmembrane helix</keyword>
<evidence type="ECO:0000256" key="5">
    <source>
        <dbReference type="ARBA" id="ARBA00023136"/>
    </source>
</evidence>
<protein>
    <recommendedName>
        <fullName evidence="7">EamA domain-containing protein</fullName>
    </recommendedName>
</protein>
<proteinExistence type="predicted"/>
<dbReference type="OrthoDB" id="9813617at2"/>
<evidence type="ECO:0000256" key="2">
    <source>
        <dbReference type="ARBA" id="ARBA00022475"/>
    </source>
</evidence>
<evidence type="ECO:0000256" key="6">
    <source>
        <dbReference type="SAM" id="Phobius"/>
    </source>
</evidence>